<dbReference type="InterPro" id="IPR020555">
    <property type="entry name" value="MECDP_synthase_CS"/>
</dbReference>
<feature type="non-terminal residue" evidence="12">
    <location>
        <position position="274"/>
    </location>
</feature>
<dbReference type="InterPro" id="IPR034683">
    <property type="entry name" value="IspD/TarI"/>
</dbReference>
<dbReference type="PANTHER" id="PTHR43181">
    <property type="entry name" value="2-C-METHYL-D-ERYTHRITOL 2,4-CYCLODIPHOSPHATE SYNTHASE, CHLOROPLASTIC"/>
    <property type="match status" value="1"/>
</dbReference>
<dbReference type="SUPFAM" id="SSF69765">
    <property type="entry name" value="IpsF-like"/>
    <property type="match status" value="1"/>
</dbReference>
<name>X1MHJ7_9ZZZZ</name>
<dbReference type="GO" id="GO:0070567">
    <property type="term" value="F:cytidylyltransferase activity"/>
    <property type="evidence" value="ECO:0007669"/>
    <property type="project" value="InterPro"/>
</dbReference>
<evidence type="ECO:0000256" key="10">
    <source>
        <dbReference type="ARBA" id="ARBA00023268"/>
    </source>
</evidence>
<dbReference type="InterPro" id="IPR029044">
    <property type="entry name" value="Nucleotide-diphossugar_trans"/>
</dbReference>
<dbReference type="CDD" id="cd00554">
    <property type="entry name" value="MECDP_synthase"/>
    <property type="match status" value="1"/>
</dbReference>
<feature type="non-terminal residue" evidence="12">
    <location>
        <position position="1"/>
    </location>
</feature>
<dbReference type="InterPro" id="IPR036571">
    <property type="entry name" value="MECDP_synthase_sf"/>
</dbReference>
<dbReference type="UniPathway" id="UPA00056">
    <property type="reaction ID" value="UER00095"/>
</dbReference>
<dbReference type="Gene3D" id="3.90.550.10">
    <property type="entry name" value="Spore Coat Polysaccharide Biosynthesis Protein SpsA, Chain A"/>
    <property type="match status" value="1"/>
</dbReference>
<evidence type="ECO:0000256" key="9">
    <source>
        <dbReference type="ARBA" id="ARBA00023239"/>
    </source>
</evidence>
<evidence type="ECO:0000256" key="4">
    <source>
        <dbReference type="ARBA" id="ARBA00012579"/>
    </source>
</evidence>
<evidence type="ECO:0000256" key="1">
    <source>
        <dbReference type="ARBA" id="ARBA00000200"/>
    </source>
</evidence>
<dbReference type="SUPFAM" id="SSF53448">
    <property type="entry name" value="Nucleotide-diphospho-sugar transferases"/>
    <property type="match status" value="1"/>
</dbReference>
<dbReference type="GO" id="GO:0008685">
    <property type="term" value="F:2-C-methyl-D-erythritol 2,4-cyclodiphosphate synthase activity"/>
    <property type="evidence" value="ECO:0007669"/>
    <property type="project" value="UniProtKB-EC"/>
</dbReference>
<dbReference type="GO" id="GO:0046872">
    <property type="term" value="F:metal ion binding"/>
    <property type="evidence" value="ECO:0007669"/>
    <property type="project" value="UniProtKB-KW"/>
</dbReference>
<dbReference type="HAMAP" id="MF_00107">
    <property type="entry name" value="IspF"/>
    <property type="match status" value="1"/>
</dbReference>
<dbReference type="PROSITE" id="PS01350">
    <property type="entry name" value="ISPF"/>
    <property type="match status" value="1"/>
</dbReference>
<dbReference type="PANTHER" id="PTHR43181:SF1">
    <property type="entry name" value="2-C-METHYL-D-ERYTHRITOL 2,4-CYCLODIPHOSPHATE SYNTHASE, CHLOROPLASTIC"/>
    <property type="match status" value="1"/>
</dbReference>
<comment type="caution">
    <text evidence="12">The sequence shown here is derived from an EMBL/GenBank/DDBJ whole genome shotgun (WGS) entry which is preliminary data.</text>
</comment>
<dbReference type="Pfam" id="PF02542">
    <property type="entry name" value="YgbB"/>
    <property type="match status" value="1"/>
</dbReference>
<evidence type="ECO:0000259" key="11">
    <source>
        <dbReference type="Pfam" id="PF02542"/>
    </source>
</evidence>
<organism evidence="12">
    <name type="scientific">marine sediment metagenome</name>
    <dbReference type="NCBI Taxonomy" id="412755"/>
    <lineage>
        <taxon>unclassified sequences</taxon>
        <taxon>metagenomes</taxon>
        <taxon>ecological metagenomes</taxon>
    </lineage>
</organism>
<comment type="pathway">
    <text evidence="3">Isoprenoid biosynthesis; isopentenyl diphosphate biosynthesis via DXP pathway; isopentenyl diphosphate from 1-deoxy-D-xylulose 5-phosphate: step 4/6.</text>
</comment>
<dbReference type="Pfam" id="PF01128">
    <property type="entry name" value="IspD"/>
    <property type="match status" value="1"/>
</dbReference>
<accession>X1MHJ7</accession>
<keyword evidence="10" id="KW-0511">Multifunctional enzyme</keyword>
<dbReference type="GO" id="GO:0019288">
    <property type="term" value="P:isopentenyl diphosphate biosynthetic process, methylerythritol 4-phosphate pathway"/>
    <property type="evidence" value="ECO:0007669"/>
    <property type="project" value="UniProtKB-UniPathway"/>
</dbReference>
<dbReference type="AlphaFoldDB" id="X1MHJ7"/>
<evidence type="ECO:0000256" key="6">
    <source>
        <dbReference type="ARBA" id="ARBA00022695"/>
    </source>
</evidence>
<dbReference type="InterPro" id="IPR003526">
    <property type="entry name" value="MECDP_synthase"/>
</dbReference>
<keyword evidence="9" id="KW-0456">Lyase</keyword>
<keyword evidence="7" id="KW-0479">Metal-binding</keyword>
<evidence type="ECO:0000313" key="12">
    <source>
        <dbReference type="EMBL" id="GAI31112.1"/>
    </source>
</evidence>
<dbReference type="Gene3D" id="3.30.1330.50">
    <property type="entry name" value="2-C-methyl-D-erythritol 2,4-cyclodiphosphate synthase"/>
    <property type="match status" value="1"/>
</dbReference>
<keyword evidence="8" id="KW-0414">Isoprene biosynthesis</keyword>
<evidence type="ECO:0000256" key="7">
    <source>
        <dbReference type="ARBA" id="ARBA00022723"/>
    </source>
</evidence>
<evidence type="ECO:0000256" key="3">
    <source>
        <dbReference type="ARBA" id="ARBA00004709"/>
    </source>
</evidence>
<dbReference type="GO" id="GO:0016114">
    <property type="term" value="P:terpenoid biosynthetic process"/>
    <property type="evidence" value="ECO:0007669"/>
    <property type="project" value="InterPro"/>
</dbReference>
<gene>
    <name evidence="12" type="ORF">S06H3_34622</name>
</gene>
<dbReference type="NCBIfam" id="TIGR00151">
    <property type="entry name" value="ispF"/>
    <property type="match status" value="1"/>
</dbReference>
<proteinExistence type="inferred from homology"/>
<evidence type="ECO:0000256" key="2">
    <source>
        <dbReference type="ARBA" id="ARBA00001968"/>
    </source>
</evidence>
<comment type="catalytic activity">
    <reaction evidence="1">
        <text>4-CDP-2-C-methyl-D-erythritol 2-phosphate = 2-C-methyl-D-erythritol 2,4-cyclic diphosphate + CMP</text>
        <dbReference type="Rhea" id="RHEA:23864"/>
        <dbReference type="ChEBI" id="CHEBI:57919"/>
        <dbReference type="ChEBI" id="CHEBI:58483"/>
        <dbReference type="ChEBI" id="CHEBI:60377"/>
        <dbReference type="EC" id="4.6.1.12"/>
    </reaction>
</comment>
<evidence type="ECO:0000256" key="5">
    <source>
        <dbReference type="ARBA" id="ARBA00022679"/>
    </source>
</evidence>
<dbReference type="EMBL" id="BARV01020802">
    <property type="protein sequence ID" value="GAI31112.1"/>
    <property type="molecule type" value="Genomic_DNA"/>
</dbReference>
<dbReference type="InterPro" id="IPR018294">
    <property type="entry name" value="ISPD_synthase_CS"/>
</dbReference>
<keyword evidence="5" id="KW-0808">Transferase</keyword>
<evidence type="ECO:0000256" key="8">
    <source>
        <dbReference type="ARBA" id="ARBA00023229"/>
    </source>
</evidence>
<dbReference type="PROSITE" id="PS01295">
    <property type="entry name" value="ISPD"/>
    <property type="match status" value="1"/>
</dbReference>
<comment type="cofactor">
    <cofactor evidence="2">
        <name>a divalent metal cation</name>
        <dbReference type="ChEBI" id="CHEBI:60240"/>
    </cofactor>
</comment>
<keyword evidence="6" id="KW-0548">Nucleotidyltransferase</keyword>
<reference evidence="12" key="1">
    <citation type="journal article" date="2014" name="Front. Microbiol.">
        <title>High frequency of phylogenetically diverse reductive dehalogenase-homologous genes in deep subseafloor sedimentary metagenomes.</title>
        <authorList>
            <person name="Kawai M."/>
            <person name="Futagami T."/>
            <person name="Toyoda A."/>
            <person name="Takaki Y."/>
            <person name="Nishi S."/>
            <person name="Hori S."/>
            <person name="Arai W."/>
            <person name="Tsubouchi T."/>
            <person name="Morono Y."/>
            <person name="Uchiyama I."/>
            <person name="Ito T."/>
            <person name="Fujiyama A."/>
            <person name="Inagaki F."/>
            <person name="Takami H."/>
        </authorList>
    </citation>
    <scope>NUCLEOTIDE SEQUENCE</scope>
    <source>
        <strain evidence="12">Expedition CK06-06</strain>
    </source>
</reference>
<dbReference type="EC" id="4.6.1.12" evidence="4"/>
<protein>
    <recommendedName>
        <fullName evidence="4">2-C-methyl-D-erythritol 2,4-cyclodiphosphate synthase</fullName>
        <ecNumber evidence="4">4.6.1.12</ecNumber>
    </recommendedName>
</protein>
<feature type="domain" description="2-C-methyl-D-erythritol 2,4-cyclodiphosphate synthase" evidence="11">
    <location>
        <begin position="141"/>
        <end position="274"/>
    </location>
</feature>
<sequence>DWVLIHDGARPFLTVDLIQRGLEAAEETGAATAAVPVKDTIKLGGEAGLITETLQRDKLWAAQTPQIFKFDIITEAYDKLTTGVTDDAAAVERLGYKVKLYFGAYNNIKVATPEDLALAETIAQEAQSAMPAFGLRAKEEMRIGIGYDSHPLVMGCKLILAGVDIPYDRGLSGWSDADVATHAIIDALCGAAGLGDIGTQFPPGEPEHEDISSLVLLSKTGELLRAKGFRIANIDTSIIAQRPKLTPFIPDMRNCISQALGINPARVTIKATTT</sequence>